<dbReference type="EMBL" id="QVQT01000004">
    <property type="protein sequence ID" value="RFU16402.1"/>
    <property type="molecule type" value="Genomic_DNA"/>
</dbReference>
<dbReference type="AlphaFoldDB" id="A0A372IN66"/>
<dbReference type="Pfam" id="PF00903">
    <property type="entry name" value="Glyoxalase"/>
    <property type="match status" value="1"/>
</dbReference>
<dbReference type="InterPro" id="IPR050383">
    <property type="entry name" value="GlyoxalaseI/FosfomycinResist"/>
</dbReference>
<feature type="domain" description="VOC" evidence="2">
    <location>
        <begin position="7"/>
        <end position="126"/>
    </location>
</feature>
<evidence type="ECO:0000313" key="3">
    <source>
        <dbReference type="EMBL" id="RFU16402.1"/>
    </source>
</evidence>
<organism evidence="3 4">
    <name type="scientific">Paracidobacterium acidisoli</name>
    <dbReference type="NCBI Taxonomy" id="2303751"/>
    <lineage>
        <taxon>Bacteria</taxon>
        <taxon>Pseudomonadati</taxon>
        <taxon>Acidobacteriota</taxon>
        <taxon>Terriglobia</taxon>
        <taxon>Terriglobales</taxon>
        <taxon>Acidobacteriaceae</taxon>
        <taxon>Paracidobacterium</taxon>
    </lineage>
</organism>
<dbReference type="InterPro" id="IPR029068">
    <property type="entry name" value="Glyas_Bleomycin-R_OHBP_Dase"/>
</dbReference>
<dbReference type="SUPFAM" id="SSF54593">
    <property type="entry name" value="Glyoxalase/Bleomycin resistance protein/Dihydroxybiphenyl dioxygenase"/>
    <property type="match status" value="1"/>
</dbReference>
<keyword evidence="1" id="KW-0479">Metal-binding</keyword>
<dbReference type="GO" id="GO:0046872">
    <property type="term" value="F:metal ion binding"/>
    <property type="evidence" value="ECO:0007669"/>
    <property type="project" value="UniProtKB-KW"/>
</dbReference>
<keyword evidence="4" id="KW-1185">Reference proteome</keyword>
<proteinExistence type="predicted"/>
<reference evidence="3 4" key="1">
    <citation type="submission" date="2018-08" db="EMBL/GenBank/DDBJ databases">
        <title>Acidipila sp. 4G-K13, an acidobacterium isolated from forest soil.</title>
        <authorList>
            <person name="Gao Z.-H."/>
            <person name="Qiu L.-H."/>
        </authorList>
    </citation>
    <scope>NUCLEOTIDE SEQUENCE [LARGE SCALE GENOMIC DNA]</scope>
    <source>
        <strain evidence="3 4">4G-K13</strain>
    </source>
</reference>
<dbReference type="InterPro" id="IPR037523">
    <property type="entry name" value="VOC_core"/>
</dbReference>
<dbReference type="InterPro" id="IPR004360">
    <property type="entry name" value="Glyas_Fos-R_dOase_dom"/>
</dbReference>
<dbReference type="Gene3D" id="3.10.180.10">
    <property type="entry name" value="2,3-Dihydroxybiphenyl 1,2-Dioxygenase, domain 1"/>
    <property type="match status" value="1"/>
</dbReference>
<dbReference type="OrthoDB" id="9800322at2"/>
<sequence>MAFTIDSLDHIALTVGNIDATIDFYTEALGMEAVTFEGRRALNFGLQKINLHQRGHELSPHALRPTPGSGDLCFITETPLESVIEYLTLLRVRIELGPVERTGAMGKIRSVYLRDPDQNLIEISNYM</sequence>
<comment type="caution">
    <text evidence="3">The sequence shown here is derived from an EMBL/GenBank/DDBJ whole genome shotgun (WGS) entry which is preliminary data.</text>
</comment>
<protein>
    <submittedName>
        <fullName evidence="3">VOC family protein</fullName>
    </submittedName>
</protein>
<dbReference type="PANTHER" id="PTHR21366:SF14">
    <property type="entry name" value="GLYOXALASE DOMAIN-CONTAINING PROTEIN 5"/>
    <property type="match status" value="1"/>
</dbReference>
<dbReference type="CDD" id="cd07253">
    <property type="entry name" value="GLOD5"/>
    <property type="match status" value="1"/>
</dbReference>
<evidence type="ECO:0000259" key="2">
    <source>
        <dbReference type="PROSITE" id="PS51819"/>
    </source>
</evidence>
<dbReference type="PANTHER" id="PTHR21366">
    <property type="entry name" value="GLYOXALASE FAMILY PROTEIN"/>
    <property type="match status" value="1"/>
</dbReference>
<dbReference type="PROSITE" id="PS00934">
    <property type="entry name" value="GLYOXALASE_I_1"/>
    <property type="match status" value="1"/>
</dbReference>
<dbReference type="PROSITE" id="PS51819">
    <property type="entry name" value="VOC"/>
    <property type="match status" value="1"/>
</dbReference>
<dbReference type="GO" id="GO:0004462">
    <property type="term" value="F:lactoylglutathione lyase activity"/>
    <property type="evidence" value="ECO:0007669"/>
    <property type="project" value="InterPro"/>
</dbReference>
<evidence type="ECO:0000256" key="1">
    <source>
        <dbReference type="ARBA" id="ARBA00022723"/>
    </source>
</evidence>
<accession>A0A372IN66</accession>
<dbReference type="RefSeq" id="WP_117300728.1">
    <property type="nucleotide sequence ID" value="NZ_QVQT02000004.1"/>
</dbReference>
<gene>
    <name evidence="3" type="ORF">D0Y96_13530</name>
</gene>
<name>A0A372IN66_9BACT</name>
<evidence type="ECO:0000313" key="4">
    <source>
        <dbReference type="Proteomes" id="UP000264702"/>
    </source>
</evidence>
<dbReference type="InterPro" id="IPR018146">
    <property type="entry name" value="Glyoxalase_1_CS"/>
</dbReference>
<dbReference type="Proteomes" id="UP000264702">
    <property type="component" value="Unassembled WGS sequence"/>
</dbReference>